<evidence type="ECO:0000256" key="11">
    <source>
        <dbReference type="ARBA" id="ARBA00078020"/>
    </source>
</evidence>
<evidence type="ECO:0000256" key="6">
    <source>
        <dbReference type="ARBA" id="ARBA00054425"/>
    </source>
</evidence>
<comment type="function">
    <text evidence="6">Involved in sulfur transfer in the conversion of molybdopterin precursor Z to molybdopterin.</text>
</comment>
<dbReference type="UniPathway" id="UPA00344"/>
<dbReference type="PANTHER" id="PTHR33359:SF1">
    <property type="entry name" value="MOLYBDOPTERIN SYNTHASE SULFUR CARRIER SUBUNIT"/>
    <property type="match status" value="1"/>
</dbReference>
<sequence length="77" mass="8633">MVEILLFAQLREDIGTDRLQVEAEAMTIHELKKQLQESYSLSQMETMMTAINEEYVKDSEVIKAGDTIAFIPPVSGG</sequence>
<evidence type="ECO:0000256" key="5">
    <source>
        <dbReference type="ARBA" id="ARBA00024247"/>
    </source>
</evidence>
<dbReference type="FunFam" id="3.10.20.30:FF:000010">
    <property type="entry name" value="Molybdopterin synthase sulfur carrier subunit"/>
    <property type="match status" value="1"/>
</dbReference>
<dbReference type="Pfam" id="PF02597">
    <property type="entry name" value="ThiS"/>
    <property type="match status" value="1"/>
</dbReference>
<comment type="similarity">
    <text evidence="4">Belongs to the MoaD family.</text>
</comment>
<accession>A0A3E0WTH8</accession>
<evidence type="ECO:0000256" key="8">
    <source>
        <dbReference type="ARBA" id="ARBA00075076"/>
    </source>
</evidence>
<evidence type="ECO:0000256" key="7">
    <source>
        <dbReference type="ARBA" id="ARBA00063099"/>
    </source>
</evidence>
<evidence type="ECO:0000256" key="2">
    <source>
        <dbReference type="ARBA" id="ARBA00022741"/>
    </source>
</evidence>
<dbReference type="GO" id="GO:0006777">
    <property type="term" value="P:Mo-molybdopterin cofactor biosynthetic process"/>
    <property type="evidence" value="ECO:0007669"/>
    <property type="project" value="UniProtKB-KW"/>
</dbReference>
<evidence type="ECO:0000256" key="3">
    <source>
        <dbReference type="ARBA" id="ARBA00023150"/>
    </source>
</evidence>
<protein>
    <recommendedName>
        <fullName evidence="5">Molybdopterin synthase sulfur carrier subunit</fullName>
    </recommendedName>
    <alternativeName>
        <fullName evidence="11">MPT synthase subunit 1</fullName>
    </alternativeName>
    <alternativeName>
        <fullName evidence="8">Molybdenum cofactor biosynthesis protein D</fullName>
    </alternativeName>
    <alternativeName>
        <fullName evidence="10">Molybdopterin-converting factor small subunit</fullName>
    </alternativeName>
    <alternativeName>
        <fullName evidence="9">Molybdopterin-converting factor subunit 1</fullName>
    </alternativeName>
    <alternativeName>
        <fullName evidence="12">Sulfur carrier protein MoaD</fullName>
    </alternativeName>
</protein>
<proteinExistence type="inferred from homology"/>
<evidence type="ECO:0000256" key="12">
    <source>
        <dbReference type="ARBA" id="ARBA00078992"/>
    </source>
</evidence>
<dbReference type="InterPro" id="IPR003749">
    <property type="entry name" value="ThiS/MoaD-like"/>
</dbReference>
<dbReference type="EMBL" id="NFZX01000007">
    <property type="protein sequence ID" value="RFA36292.1"/>
    <property type="molecule type" value="Genomic_DNA"/>
</dbReference>
<evidence type="ECO:0000256" key="10">
    <source>
        <dbReference type="ARBA" id="ARBA00077809"/>
    </source>
</evidence>
<dbReference type="GO" id="GO:0000166">
    <property type="term" value="F:nucleotide binding"/>
    <property type="evidence" value="ECO:0007669"/>
    <property type="project" value="UniProtKB-KW"/>
</dbReference>
<name>A0A3E0WTH8_9BACI</name>
<dbReference type="RefSeq" id="WP_116277639.1">
    <property type="nucleotide sequence ID" value="NZ_NFZX01000007.1"/>
</dbReference>
<keyword evidence="3" id="KW-0501">Molybdenum cofactor biosynthesis</keyword>
<dbReference type="InterPro" id="IPR012675">
    <property type="entry name" value="Beta-grasp_dom_sf"/>
</dbReference>
<dbReference type="GO" id="GO:1990133">
    <property type="term" value="C:molybdopterin adenylyltransferase complex"/>
    <property type="evidence" value="ECO:0007669"/>
    <property type="project" value="TreeGrafter"/>
</dbReference>
<comment type="subunit">
    <text evidence="7">Heterotetramer of 2 MoaD subunits and 2 MoaE subunits. Forms a stable heterotetrameric complex of 2 MoaD and 2 MoeB during adenylation of MoaD by MoeB. During catalysis MoaD shuttles between the two heterotetrameric complexes.</text>
</comment>
<keyword evidence="2" id="KW-0547">Nucleotide-binding</keyword>
<dbReference type="PANTHER" id="PTHR33359">
    <property type="entry name" value="MOLYBDOPTERIN SYNTHASE SULFUR CARRIER SUBUNIT"/>
    <property type="match status" value="1"/>
</dbReference>
<comment type="caution">
    <text evidence="13">The sequence shown here is derived from an EMBL/GenBank/DDBJ whole genome shotgun (WGS) entry which is preliminary data.</text>
</comment>
<gene>
    <name evidence="13" type="ORF">CAI16_05760</name>
</gene>
<evidence type="ECO:0000256" key="4">
    <source>
        <dbReference type="ARBA" id="ARBA00024200"/>
    </source>
</evidence>
<dbReference type="AlphaFoldDB" id="A0A3E0WTH8"/>
<reference evidence="13 14" key="1">
    <citation type="submission" date="2017-05" db="EMBL/GenBank/DDBJ databases">
        <title>Virgibacillus sp. AK90 isolated from a saltern of Kakinada, India.</title>
        <authorList>
            <person name="Gupta V."/>
            <person name="Sidhu C."/>
            <person name="Korpole S."/>
            <person name="Pinnaka A.K."/>
        </authorList>
    </citation>
    <scope>NUCLEOTIDE SEQUENCE [LARGE SCALE GENOMIC DNA]</scope>
    <source>
        <strain evidence="13 14">AK90</strain>
    </source>
</reference>
<dbReference type="NCBIfam" id="TIGR01682">
    <property type="entry name" value="moaD"/>
    <property type="match status" value="1"/>
</dbReference>
<evidence type="ECO:0000256" key="1">
    <source>
        <dbReference type="ARBA" id="ARBA00005046"/>
    </source>
</evidence>
<comment type="pathway">
    <text evidence="1">Cofactor biosynthesis; molybdopterin biosynthesis.</text>
</comment>
<dbReference type="InterPro" id="IPR016155">
    <property type="entry name" value="Mopterin_synth/thiamin_S_b"/>
</dbReference>
<dbReference type="CDD" id="cd00754">
    <property type="entry name" value="Ubl_MoaD"/>
    <property type="match status" value="1"/>
</dbReference>
<dbReference type="Gene3D" id="3.10.20.30">
    <property type="match status" value="1"/>
</dbReference>
<dbReference type="SUPFAM" id="SSF54285">
    <property type="entry name" value="MoaD/ThiS"/>
    <property type="match status" value="1"/>
</dbReference>
<dbReference type="InterPro" id="IPR044672">
    <property type="entry name" value="MOCS2A"/>
</dbReference>
<evidence type="ECO:0000256" key="9">
    <source>
        <dbReference type="ARBA" id="ARBA00076711"/>
    </source>
</evidence>
<evidence type="ECO:0000313" key="14">
    <source>
        <dbReference type="Proteomes" id="UP000256488"/>
    </source>
</evidence>
<dbReference type="Proteomes" id="UP000256488">
    <property type="component" value="Unassembled WGS sequence"/>
</dbReference>
<organism evidence="13 14">
    <name type="scientific">Virgibacillus dokdonensis</name>
    <dbReference type="NCBI Taxonomy" id="302167"/>
    <lineage>
        <taxon>Bacteria</taxon>
        <taxon>Bacillati</taxon>
        <taxon>Bacillota</taxon>
        <taxon>Bacilli</taxon>
        <taxon>Bacillales</taxon>
        <taxon>Bacillaceae</taxon>
        <taxon>Virgibacillus</taxon>
    </lineage>
</organism>
<evidence type="ECO:0000313" key="13">
    <source>
        <dbReference type="EMBL" id="RFA36292.1"/>
    </source>
</evidence>